<proteinExistence type="predicted"/>
<dbReference type="RefSeq" id="XP_007771343.1">
    <property type="nucleotide sequence ID" value="XM_007773153.1"/>
</dbReference>
<name>A0A5M3MH59_CONPW</name>
<sequence>MRQERVLYCQSWKSPATSKPVRSKDLASSTLTTRRTSWSLVVQHRLQEKPSLAFPTVLWVKRTFRLGHRGSAIE</sequence>
<accession>A0A5M3MH59</accession>
<dbReference type="Proteomes" id="UP000053558">
    <property type="component" value="Unassembled WGS sequence"/>
</dbReference>
<evidence type="ECO:0000313" key="1">
    <source>
        <dbReference type="EMBL" id="EIW78280.1"/>
    </source>
</evidence>
<protein>
    <submittedName>
        <fullName evidence="1">Uncharacterized protein</fullName>
    </submittedName>
</protein>
<dbReference type="AlphaFoldDB" id="A0A5M3MH59"/>
<organism evidence="1 2">
    <name type="scientific">Coniophora puteana (strain RWD-64-598)</name>
    <name type="common">Brown rot fungus</name>
    <dbReference type="NCBI Taxonomy" id="741705"/>
    <lineage>
        <taxon>Eukaryota</taxon>
        <taxon>Fungi</taxon>
        <taxon>Dikarya</taxon>
        <taxon>Basidiomycota</taxon>
        <taxon>Agaricomycotina</taxon>
        <taxon>Agaricomycetes</taxon>
        <taxon>Agaricomycetidae</taxon>
        <taxon>Boletales</taxon>
        <taxon>Coniophorineae</taxon>
        <taxon>Coniophoraceae</taxon>
        <taxon>Coniophora</taxon>
    </lineage>
</organism>
<gene>
    <name evidence="1" type="ORF">CONPUDRAFT_91763</name>
</gene>
<dbReference type="EMBL" id="JH711582">
    <property type="protein sequence ID" value="EIW78280.1"/>
    <property type="molecule type" value="Genomic_DNA"/>
</dbReference>
<keyword evidence="2" id="KW-1185">Reference proteome</keyword>
<comment type="caution">
    <text evidence="1">The sequence shown here is derived from an EMBL/GenBank/DDBJ whole genome shotgun (WGS) entry which is preliminary data.</text>
</comment>
<dbReference type="GeneID" id="19211477"/>
<evidence type="ECO:0000313" key="2">
    <source>
        <dbReference type="Proteomes" id="UP000053558"/>
    </source>
</evidence>
<reference evidence="2" key="1">
    <citation type="journal article" date="2012" name="Science">
        <title>The Paleozoic origin of enzymatic lignin decomposition reconstructed from 31 fungal genomes.</title>
        <authorList>
            <person name="Floudas D."/>
            <person name="Binder M."/>
            <person name="Riley R."/>
            <person name="Barry K."/>
            <person name="Blanchette R.A."/>
            <person name="Henrissat B."/>
            <person name="Martinez A.T."/>
            <person name="Otillar R."/>
            <person name="Spatafora J.W."/>
            <person name="Yadav J.S."/>
            <person name="Aerts A."/>
            <person name="Benoit I."/>
            <person name="Boyd A."/>
            <person name="Carlson A."/>
            <person name="Copeland A."/>
            <person name="Coutinho P.M."/>
            <person name="de Vries R.P."/>
            <person name="Ferreira P."/>
            <person name="Findley K."/>
            <person name="Foster B."/>
            <person name="Gaskell J."/>
            <person name="Glotzer D."/>
            <person name="Gorecki P."/>
            <person name="Heitman J."/>
            <person name="Hesse C."/>
            <person name="Hori C."/>
            <person name="Igarashi K."/>
            <person name="Jurgens J.A."/>
            <person name="Kallen N."/>
            <person name="Kersten P."/>
            <person name="Kohler A."/>
            <person name="Kuees U."/>
            <person name="Kumar T.K.A."/>
            <person name="Kuo A."/>
            <person name="LaButti K."/>
            <person name="Larrondo L.F."/>
            <person name="Lindquist E."/>
            <person name="Ling A."/>
            <person name="Lombard V."/>
            <person name="Lucas S."/>
            <person name="Lundell T."/>
            <person name="Martin R."/>
            <person name="McLaughlin D.J."/>
            <person name="Morgenstern I."/>
            <person name="Morin E."/>
            <person name="Murat C."/>
            <person name="Nagy L.G."/>
            <person name="Nolan M."/>
            <person name="Ohm R.A."/>
            <person name="Patyshakuliyeva A."/>
            <person name="Rokas A."/>
            <person name="Ruiz-Duenas F.J."/>
            <person name="Sabat G."/>
            <person name="Salamov A."/>
            <person name="Samejima M."/>
            <person name="Schmutz J."/>
            <person name="Slot J.C."/>
            <person name="St John F."/>
            <person name="Stenlid J."/>
            <person name="Sun H."/>
            <person name="Sun S."/>
            <person name="Syed K."/>
            <person name="Tsang A."/>
            <person name="Wiebenga A."/>
            <person name="Young D."/>
            <person name="Pisabarro A."/>
            <person name="Eastwood D.C."/>
            <person name="Martin F."/>
            <person name="Cullen D."/>
            <person name="Grigoriev I.V."/>
            <person name="Hibbett D.S."/>
        </authorList>
    </citation>
    <scope>NUCLEOTIDE SEQUENCE [LARGE SCALE GENOMIC DNA]</scope>
    <source>
        <strain evidence="2">RWD-64-598 SS2</strain>
    </source>
</reference>
<dbReference type="KEGG" id="cput:CONPUDRAFT_91763"/>